<dbReference type="InterPro" id="IPR000780">
    <property type="entry name" value="CheR_MeTrfase"/>
</dbReference>
<organism evidence="7 8">
    <name type="scientific">Pyrinomonas methylaliphatogenes</name>
    <dbReference type="NCBI Taxonomy" id="454194"/>
    <lineage>
        <taxon>Bacteria</taxon>
        <taxon>Pseudomonadati</taxon>
        <taxon>Acidobacteriota</taxon>
        <taxon>Blastocatellia</taxon>
        <taxon>Blastocatellales</taxon>
        <taxon>Pyrinomonadaceae</taxon>
        <taxon>Pyrinomonas</taxon>
    </lineage>
</organism>
<name>A0A0B6WYG5_9BACT</name>
<dbReference type="PROSITE" id="PS50123">
    <property type="entry name" value="CHER"/>
    <property type="match status" value="1"/>
</dbReference>
<dbReference type="EMBL" id="CBXV010000006">
    <property type="protein sequence ID" value="CDM65782.1"/>
    <property type="molecule type" value="Genomic_DNA"/>
</dbReference>
<dbReference type="GO" id="GO:0008983">
    <property type="term" value="F:protein-glutamate O-methyltransferase activity"/>
    <property type="evidence" value="ECO:0007669"/>
    <property type="project" value="UniProtKB-EC"/>
</dbReference>
<dbReference type="PRINTS" id="PR00996">
    <property type="entry name" value="CHERMTFRASE"/>
</dbReference>
<evidence type="ECO:0000313" key="7">
    <source>
        <dbReference type="EMBL" id="CDM65782.1"/>
    </source>
</evidence>
<evidence type="ECO:0000259" key="6">
    <source>
        <dbReference type="PROSITE" id="PS50123"/>
    </source>
</evidence>
<reference evidence="7 8" key="2">
    <citation type="submission" date="2015-01" db="EMBL/GenBank/DDBJ databases">
        <title>Complete genome sequence of Pyrinomonas methylaliphatogenes type strain K22T.</title>
        <authorList>
            <person name="Lee K.C.Y."/>
            <person name="Power J.F."/>
            <person name="Dunfield P.F."/>
            <person name="Morgan X.C."/>
            <person name="Huttenhower C."/>
            <person name="Stott M.B."/>
        </authorList>
    </citation>
    <scope>NUCLEOTIDE SEQUENCE [LARGE SCALE GENOMIC DNA]</scope>
    <source>
        <strain evidence="7 8">K22</strain>
    </source>
</reference>
<dbReference type="PANTHER" id="PTHR24422:SF10">
    <property type="entry name" value="CHEMOTAXIS PROTEIN METHYLTRANSFERASE 2"/>
    <property type="match status" value="1"/>
</dbReference>
<dbReference type="CDD" id="cd02440">
    <property type="entry name" value="AdoMet_MTases"/>
    <property type="match status" value="1"/>
</dbReference>
<evidence type="ECO:0000313" key="8">
    <source>
        <dbReference type="Proteomes" id="UP000031518"/>
    </source>
</evidence>
<dbReference type="InterPro" id="IPR022642">
    <property type="entry name" value="CheR_C"/>
</dbReference>
<evidence type="ECO:0000256" key="5">
    <source>
        <dbReference type="ARBA" id="ARBA00022691"/>
    </source>
</evidence>
<dbReference type="STRING" id="454194.PYK22_01789"/>
<gene>
    <name evidence="7" type="ORF">PYK22_01789</name>
</gene>
<dbReference type="Proteomes" id="UP000031518">
    <property type="component" value="Unassembled WGS sequence"/>
</dbReference>
<evidence type="ECO:0000256" key="1">
    <source>
        <dbReference type="ARBA" id="ARBA00001541"/>
    </source>
</evidence>
<keyword evidence="4 7" id="KW-0808">Transferase</keyword>
<dbReference type="PANTHER" id="PTHR24422">
    <property type="entry name" value="CHEMOTAXIS PROTEIN METHYLTRANSFERASE"/>
    <property type="match status" value="1"/>
</dbReference>
<dbReference type="InterPro" id="IPR026024">
    <property type="entry name" value="Chemotaxis_MeTrfase_CheR"/>
</dbReference>
<dbReference type="GO" id="GO:0032259">
    <property type="term" value="P:methylation"/>
    <property type="evidence" value="ECO:0007669"/>
    <property type="project" value="UniProtKB-KW"/>
</dbReference>
<dbReference type="EC" id="2.1.1.80" evidence="2"/>
<evidence type="ECO:0000256" key="2">
    <source>
        <dbReference type="ARBA" id="ARBA00012534"/>
    </source>
</evidence>
<dbReference type="InterPro" id="IPR050903">
    <property type="entry name" value="Bact_Chemotaxis_MeTrfase"/>
</dbReference>
<dbReference type="InterPro" id="IPR029063">
    <property type="entry name" value="SAM-dependent_MTases_sf"/>
</dbReference>
<dbReference type="Pfam" id="PF01739">
    <property type="entry name" value="CheR"/>
    <property type="match status" value="1"/>
</dbReference>
<dbReference type="Gene3D" id="1.10.155.10">
    <property type="entry name" value="Chemotaxis receptor methyltransferase CheR, N-terminal domain"/>
    <property type="match status" value="1"/>
</dbReference>
<protein>
    <recommendedName>
        <fullName evidence="2">protein-glutamate O-methyltransferase</fullName>
        <ecNumber evidence="2">2.1.1.80</ecNumber>
    </recommendedName>
</protein>
<reference evidence="7 8" key="1">
    <citation type="submission" date="2013-12" db="EMBL/GenBank/DDBJ databases">
        <authorList>
            <person name="Stott M."/>
        </authorList>
    </citation>
    <scope>NUCLEOTIDE SEQUENCE [LARGE SCALE GENOMIC DNA]</scope>
    <source>
        <strain evidence="7 8">K22</strain>
    </source>
</reference>
<sequence length="283" mass="33021">MPIFPETRSALVLREKTFLSLRNLIYEASGLFFDQLNRQTFEQRLRLRVEALRFDSFERYYLYLRYADHDGEELQRAIDALAVHETYFFREKRALQAFGQEILPLLERSNSDLRALRIWSAGCSTGEEAYTLAMLVLESGLFVDWDVKIIGSDISPRVIAKATLGRYPRTAFRAMERRLRARYFKRQADGSWQVIPELRRMVTFNRVNLIAEGSDESLGDFDVIFCRNVLIYFDQRARQRAISTLHRALRDGGYLVLGAAESLMASDTPFKLVRLQNDFVYQK</sequence>
<dbReference type="InterPro" id="IPR036804">
    <property type="entry name" value="CheR_N_sf"/>
</dbReference>
<accession>A0A0B6WYG5</accession>
<dbReference type="SUPFAM" id="SSF53335">
    <property type="entry name" value="S-adenosyl-L-methionine-dependent methyltransferases"/>
    <property type="match status" value="1"/>
</dbReference>
<keyword evidence="5" id="KW-0949">S-adenosyl-L-methionine</keyword>
<comment type="catalytic activity">
    <reaction evidence="1">
        <text>L-glutamyl-[protein] + S-adenosyl-L-methionine = [protein]-L-glutamate 5-O-methyl ester + S-adenosyl-L-homocysteine</text>
        <dbReference type="Rhea" id="RHEA:24452"/>
        <dbReference type="Rhea" id="RHEA-COMP:10208"/>
        <dbReference type="Rhea" id="RHEA-COMP:10311"/>
        <dbReference type="ChEBI" id="CHEBI:29973"/>
        <dbReference type="ChEBI" id="CHEBI:57856"/>
        <dbReference type="ChEBI" id="CHEBI:59789"/>
        <dbReference type="ChEBI" id="CHEBI:82795"/>
        <dbReference type="EC" id="2.1.1.80"/>
    </reaction>
</comment>
<dbReference type="AlphaFoldDB" id="A0A0B6WYG5"/>
<proteinExistence type="predicted"/>
<dbReference type="PIRSF" id="PIRSF000410">
    <property type="entry name" value="CheR"/>
    <property type="match status" value="1"/>
</dbReference>
<feature type="domain" description="CheR-type methyltransferase" evidence="6">
    <location>
        <begin position="6"/>
        <end position="283"/>
    </location>
</feature>
<keyword evidence="3 7" id="KW-0489">Methyltransferase</keyword>
<dbReference type="SMART" id="SM00138">
    <property type="entry name" value="MeTrc"/>
    <property type="match status" value="1"/>
</dbReference>
<keyword evidence="8" id="KW-1185">Reference proteome</keyword>
<dbReference type="SUPFAM" id="SSF47757">
    <property type="entry name" value="Chemotaxis receptor methyltransferase CheR, N-terminal domain"/>
    <property type="match status" value="1"/>
</dbReference>
<evidence type="ECO:0000256" key="3">
    <source>
        <dbReference type="ARBA" id="ARBA00022603"/>
    </source>
</evidence>
<dbReference type="Gene3D" id="3.40.50.150">
    <property type="entry name" value="Vaccinia Virus protein VP39"/>
    <property type="match status" value="1"/>
</dbReference>
<evidence type="ECO:0000256" key="4">
    <source>
        <dbReference type="ARBA" id="ARBA00022679"/>
    </source>
</evidence>